<dbReference type="Gene3D" id="3.30.9.10">
    <property type="entry name" value="D-Amino Acid Oxidase, subunit A, domain 2"/>
    <property type="match status" value="1"/>
</dbReference>
<dbReference type="PANTHER" id="PTHR13847">
    <property type="entry name" value="SARCOSINE DEHYDROGENASE-RELATED"/>
    <property type="match status" value="1"/>
</dbReference>
<keyword evidence="1" id="KW-0560">Oxidoreductase</keyword>
<dbReference type="InterPro" id="IPR036188">
    <property type="entry name" value="FAD/NAD-bd_sf"/>
</dbReference>
<evidence type="ECO:0000256" key="1">
    <source>
        <dbReference type="ARBA" id="ARBA00023002"/>
    </source>
</evidence>
<comment type="caution">
    <text evidence="4">The sequence shown here is derived from an EMBL/GenBank/DDBJ whole genome shotgun (WGS) entry which is preliminary data.</text>
</comment>
<evidence type="ECO:0000256" key="2">
    <source>
        <dbReference type="SAM" id="MobiDB-lite"/>
    </source>
</evidence>
<dbReference type="InterPro" id="IPR006076">
    <property type="entry name" value="FAD-dep_OxRdtase"/>
</dbReference>
<evidence type="ECO:0000313" key="5">
    <source>
        <dbReference type="Proteomes" id="UP000334990"/>
    </source>
</evidence>
<dbReference type="PANTHER" id="PTHR13847:SF287">
    <property type="entry name" value="FAD-DEPENDENT OXIDOREDUCTASE DOMAIN-CONTAINING PROTEIN 1"/>
    <property type="match status" value="1"/>
</dbReference>
<gene>
    <name evidence="4" type="ORF">Acor_27910</name>
</gene>
<dbReference type="SUPFAM" id="SSF54373">
    <property type="entry name" value="FAD-linked reductases, C-terminal domain"/>
    <property type="match status" value="1"/>
</dbReference>
<dbReference type="GO" id="GO:0016491">
    <property type="term" value="F:oxidoreductase activity"/>
    <property type="evidence" value="ECO:0007669"/>
    <property type="project" value="UniProtKB-KW"/>
</dbReference>
<dbReference type="AlphaFoldDB" id="A0A5M3VVB1"/>
<feature type="region of interest" description="Disordered" evidence="2">
    <location>
        <begin position="359"/>
        <end position="380"/>
    </location>
</feature>
<dbReference type="Proteomes" id="UP000334990">
    <property type="component" value="Unassembled WGS sequence"/>
</dbReference>
<dbReference type="GO" id="GO:0005737">
    <property type="term" value="C:cytoplasm"/>
    <property type="evidence" value="ECO:0007669"/>
    <property type="project" value="TreeGrafter"/>
</dbReference>
<dbReference type="OrthoDB" id="9806257at2"/>
<reference evidence="4 5" key="1">
    <citation type="submission" date="2019-10" db="EMBL/GenBank/DDBJ databases">
        <title>Whole genome shotgun sequence of Acrocarpospora corrugata NBRC 13972.</title>
        <authorList>
            <person name="Ichikawa N."/>
            <person name="Kimura A."/>
            <person name="Kitahashi Y."/>
            <person name="Komaki H."/>
            <person name="Oguchi A."/>
        </authorList>
    </citation>
    <scope>NUCLEOTIDE SEQUENCE [LARGE SCALE GENOMIC DNA]</scope>
    <source>
        <strain evidence="4 5">NBRC 13972</strain>
    </source>
</reference>
<dbReference type="RefSeq" id="WP_155337047.1">
    <property type="nucleotide sequence ID" value="NZ_BAAABN010000098.1"/>
</dbReference>
<accession>A0A5M3VVB1</accession>
<name>A0A5M3VVB1_9ACTN</name>
<dbReference type="Gene3D" id="3.50.50.60">
    <property type="entry name" value="FAD/NAD(P)-binding domain"/>
    <property type="match status" value="1"/>
</dbReference>
<sequence length="393" mass="40331">MPDVVVIGAGVVGAACAYYAARAGLSVTVVDQGAVAGGTTGAGEGNVLVSDKEPGPELDLASLSAGLWSDLAAEVGGFEYEPKGGLVVAETPEVLTALTGLAAKQESSGVRAEVVTPEEYEPNIARGLAGGVYYPQDAQVQPMLAAARLLHASGAQIRTGVRVTGFTRSGDRITGVRTDEGDLPAGAVVNAAGTWAGDIAALAGLPLPVLPRRGFILVTEPLPEPLIHHKVYTAAYVTNVASEDEGLETSAVVEGTPSGPVLIGASRERVGYDRTVSYPVLARLAEQAVALFPALATRKVIRAYCGFRPYCPDHLPVIGPDPRAPGLYHATGHEGAGIGLAPATGLLISRVVTGYSGQPGRPIKSGANGRSGPAESGGQLDLDLFPFRPERFT</sequence>
<dbReference type="EMBL" id="BLAD01000046">
    <property type="protein sequence ID" value="GES00727.1"/>
    <property type="molecule type" value="Genomic_DNA"/>
</dbReference>
<evidence type="ECO:0000259" key="3">
    <source>
        <dbReference type="Pfam" id="PF01266"/>
    </source>
</evidence>
<proteinExistence type="predicted"/>
<evidence type="ECO:0000313" key="4">
    <source>
        <dbReference type="EMBL" id="GES00727.1"/>
    </source>
</evidence>
<organism evidence="4 5">
    <name type="scientific">Acrocarpospora corrugata</name>
    <dbReference type="NCBI Taxonomy" id="35763"/>
    <lineage>
        <taxon>Bacteria</taxon>
        <taxon>Bacillati</taxon>
        <taxon>Actinomycetota</taxon>
        <taxon>Actinomycetes</taxon>
        <taxon>Streptosporangiales</taxon>
        <taxon>Streptosporangiaceae</taxon>
        <taxon>Acrocarpospora</taxon>
    </lineage>
</organism>
<dbReference type="Pfam" id="PF01266">
    <property type="entry name" value="DAO"/>
    <property type="match status" value="1"/>
</dbReference>
<keyword evidence="5" id="KW-1185">Reference proteome</keyword>
<feature type="domain" description="FAD dependent oxidoreductase" evidence="3">
    <location>
        <begin position="3"/>
        <end position="349"/>
    </location>
</feature>
<dbReference type="SUPFAM" id="SSF51905">
    <property type="entry name" value="FAD/NAD(P)-binding domain"/>
    <property type="match status" value="1"/>
</dbReference>
<protein>
    <submittedName>
        <fullName evidence="4">Oxidoreductase</fullName>
    </submittedName>
</protein>